<dbReference type="EMBL" id="JABBJJ010000047">
    <property type="protein sequence ID" value="NMO15774.1"/>
    <property type="molecule type" value="Genomic_DNA"/>
</dbReference>
<evidence type="ECO:0000259" key="1">
    <source>
        <dbReference type="SMART" id="SM00858"/>
    </source>
</evidence>
<comment type="caution">
    <text evidence="2">The sequence shown here is derived from an EMBL/GenBank/DDBJ whole genome shotgun (WGS) entry which is preliminary data.</text>
</comment>
<evidence type="ECO:0000313" key="3">
    <source>
        <dbReference type="Proteomes" id="UP000518300"/>
    </source>
</evidence>
<sequence>MGLPFFGLVGGVVSYFIVKNAEREARRDWELVPVAVADRELLAREVVTFEDIARRSIPAALLTPSLIRPDDAGRAMNQQLVVPVKAGEPLRWSFLAEGEQGARLEMRAITEECQRAFDLLPNAPKPERTVEEIRERLLSGGSR</sequence>
<gene>
    <name evidence="2" type="ORF">HG543_13055</name>
</gene>
<dbReference type="CDD" id="cd11614">
    <property type="entry name" value="SAF_CpaB_FlgA_like"/>
    <property type="match status" value="1"/>
</dbReference>
<proteinExistence type="predicted"/>
<dbReference type="RefSeq" id="WP_169345062.1">
    <property type="nucleotide sequence ID" value="NZ_JABBJJ010000047.1"/>
</dbReference>
<dbReference type="AlphaFoldDB" id="A0A848LB95"/>
<accession>A0A848LB95</accession>
<keyword evidence="3" id="KW-1185">Reference proteome</keyword>
<name>A0A848LB95_9BACT</name>
<reference evidence="2 3" key="1">
    <citation type="submission" date="2020-04" db="EMBL/GenBank/DDBJ databases">
        <title>Draft genome of Pyxidicoccus fallax type strain.</title>
        <authorList>
            <person name="Whitworth D.E."/>
        </authorList>
    </citation>
    <scope>NUCLEOTIDE SEQUENCE [LARGE SCALE GENOMIC DNA]</scope>
    <source>
        <strain evidence="2 3">DSM 14698</strain>
    </source>
</reference>
<dbReference type="SMART" id="SM00858">
    <property type="entry name" value="SAF"/>
    <property type="match status" value="1"/>
</dbReference>
<protein>
    <recommendedName>
        <fullName evidence="1">SAF domain-containing protein</fullName>
    </recommendedName>
</protein>
<dbReference type="Proteomes" id="UP000518300">
    <property type="component" value="Unassembled WGS sequence"/>
</dbReference>
<dbReference type="InterPro" id="IPR013974">
    <property type="entry name" value="SAF"/>
</dbReference>
<dbReference type="Pfam" id="PF08666">
    <property type="entry name" value="SAF"/>
    <property type="match status" value="1"/>
</dbReference>
<organism evidence="2 3">
    <name type="scientific">Pyxidicoccus fallax</name>
    <dbReference type="NCBI Taxonomy" id="394095"/>
    <lineage>
        <taxon>Bacteria</taxon>
        <taxon>Pseudomonadati</taxon>
        <taxon>Myxococcota</taxon>
        <taxon>Myxococcia</taxon>
        <taxon>Myxococcales</taxon>
        <taxon>Cystobacterineae</taxon>
        <taxon>Myxococcaceae</taxon>
        <taxon>Pyxidicoccus</taxon>
    </lineage>
</organism>
<feature type="domain" description="SAF" evidence="1">
    <location>
        <begin position="32"/>
        <end position="96"/>
    </location>
</feature>
<evidence type="ECO:0000313" key="2">
    <source>
        <dbReference type="EMBL" id="NMO15774.1"/>
    </source>
</evidence>